<evidence type="ECO:0000313" key="1">
    <source>
        <dbReference type="EMBL" id="SFM53616.1"/>
    </source>
</evidence>
<dbReference type="EMBL" id="FOUU01000001">
    <property type="protein sequence ID" value="SFM53616.1"/>
    <property type="molecule type" value="Genomic_DNA"/>
</dbReference>
<gene>
    <name evidence="1" type="ORF">SAMN05660836_00709</name>
</gene>
<dbReference type="Proteomes" id="UP000199611">
    <property type="component" value="Unassembled WGS sequence"/>
</dbReference>
<dbReference type="AlphaFoldDB" id="A0A1I4RNA2"/>
<keyword evidence="2" id="KW-1185">Reference proteome</keyword>
<reference evidence="2" key="1">
    <citation type="submission" date="2016-10" db="EMBL/GenBank/DDBJ databases">
        <authorList>
            <person name="Varghese N."/>
            <person name="Submissions S."/>
        </authorList>
    </citation>
    <scope>NUCLEOTIDE SEQUENCE [LARGE SCALE GENOMIC DNA]</scope>
    <source>
        <strain evidence="2">DSM 9990</strain>
    </source>
</reference>
<evidence type="ECO:0000313" key="2">
    <source>
        <dbReference type="Proteomes" id="UP000199611"/>
    </source>
</evidence>
<dbReference type="STRING" id="39841.SAMN05660836_00709"/>
<accession>A0A1I4RNA2</accession>
<name>A0A1I4RNA2_9BACT</name>
<organism evidence="1 2">
    <name type="scientific">Thermodesulforhabdus norvegica</name>
    <dbReference type="NCBI Taxonomy" id="39841"/>
    <lineage>
        <taxon>Bacteria</taxon>
        <taxon>Pseudomonadati</taxon>
        <taxon>Thermodesulfobacteriota</taxon>
        <taxon>Syntrophobacteria</taxon>
        <taxon>Syntrophobacterales</taxon>
        <taxon>Thermodesulforhabdaceae</taxon>
        <taxon>Thermodesulforhabdus</taxon>
    </lineage>
</organism>
<sequence length="513" mass="58911">MLWRTRNDPWLDNGLELFGQIVEHIASQHPRILQVQWEPDGLKLTIKDVSRFIELLDDEIKQKSQSAIYYTVGVRQSLKPFVGFNQQPQRQRPPIFQDDRRRNFLEQLFASQVQTRGELKGCPLCGEPIAAHEQKLTLSVYPFVTKIKSFSGVRTRWQGSGLSGFTEYLIVCPYCYFLGALTWMDDALLYLCDIGGTNGTAIVMIPAPTAGSLTRLRRVKSYRPKYGERKTNVKFKSRSNGKEQEEERNVREGRYSLLLAFLERTLNEIAEEVEITDLFTEARKRIADGWLFVSIPQGRMKNITAHDLVLDEPTLRLLAALVGKGKLPYAYMITEIWLSDEKGRYLERETPAVRESLSEAVLTDDFDLFARTFATKPRRQLRFPFVIGDEVEDLVQLWRWTNMDTETLEVLKKAGRALAQIAASRKQPVLLYALERVRSGSDLLEVLKEGIHRLIGLDAEEMQYISLDALERLTELVHQTTDAKRFSDIKNTLIVFAGVAYAKNIMAQKRQLQ</sequence>
<evidence type="ECO:0008006" key="3">
    <source>
        <dbReference type="Google" id="ProtNLM"/>
    </source>
</evidence>
<protein>
    <recommendedName>
        <fullName evidence="3">CRISPR-associated protein Cst1</fullName>
    </recommendedName>
</protein>
<proteinExistence type="predicted"/>